<comment type="caution">
    <text evidence="2">The sequence shown here is derived from an EMBL/GenBank/DDBJ whole genome shotgun (WGS) entry which is preliminary data.</text>
</comment>
<evidence type="ECO:0000256" key="1">
    <source>
        <dbReference type="SAM" id="SignalP"/>
    </source>
</evidence>
<reference evidence="2 3" key="1">
    <citation type="submission" date="2024-03" db="EMBL/GenBank/DDBJ databases">
        <title>A high-quality draft genome sequence of Diaporthe vaccinii, a causative agent of upright dieback and viscid rot disease in cranberry plants.</title>
        <authorList>
            <person name="Sarrasin M."/>
            <person name="Lang B.F."/>
            <person name="Burger G."/>
        </authorList>
    </citation>
    <scope>NUCLEOTIDE SEQUENCE [LARGE SCALE GENOMIC DNA]</scope>
    <source>
        <strain evidence="2 3">IS7</strain>
    </source>
</reference>
<proteinExistence type="predicted"/>
<keyword evidence="1" id="KW-0732">Signal</keyword>
<organism evidence="2 3">
    <name type="scientific">Diaporthe vaccinii</name>
    <dbReference type="NCBI Taxonomy" id="105482"/>
    <lineage>
        <taxon>Eukaryota</taxon>
        <taxon>Fungi</taxon>
        <taxon>Dikarya</taxon>
        <taxon>Ascomycota</taxon>
        <taxon>Pezizomycotina</taxon>
        <taxon>Sordariomycetes</taxon>
        <taxon>Sordariomycetidae</taxon>
        <taxon>Diaporthales</taxon>
        <taxon>Diaporthaceae</taxon>
        <taxon>Diaporthe</taxon>
        <taxon>Diaporthe eres species complex</taxon>
    </lineage>
</organism>
<keyword evidence="3" id="KW-1185">Reference proteome</keyword>
<dbReference type="EMBL" id="JBAWTH010000075">
    <property type="protein sequence ID" value="KAL2279538.1"/>
    <property type="molecule type" value="Genomic_DNA"/>
</dbReference>
<dbReference type="Proteomes" id="UP001600888">
    <property type="component" value="Unassembled WGS sequence"/>
</dbReference>
<evidence type="ECO:0000313" key="3">
    <source>
        <dbReference type="Proteomes" id="UP001600888"/>
    </source>
</evidence>
<sequence>MRGLHTAGVLLTPALAGAISLEDSIPRAFITIPLPEAVDSTPSRDLVFRFDINESQDACGYGNVTINGQKLSEDGNGPLTLDGDRVVDASWNFTCVTWNDKPQEQLLSLNVEHVNGQTVEDVGFTLRFQQVAPVWISDVEGSASMTRVHSTRQDQAEPDCDDKELDLDAELAELDYLRWQMAELAHLLHEKEHRLAKAFGWERHHGPARIHECDSLKCGDQDLMGLTGQVLILIVQVTSTVAALITALESPAAGTIPRMALILTRLLLTGRSLIFLTLPLSASVGRRRRRTMVITHLHHRITVITHLLRRRLLTVLGLRRHLHRHLHHHHMANFHRLLPPGLVLLRLATALLDSGRAYSASSIHMDPHRRCPGNGQIGSTRLRTVTRITGTDTDTDTREDHLAWGMTVTTALPMDITRKSTVTMKAKNIPMSLSD</sequence>
<gene>
    <name evidence="2" type="ORF">FJTKL_13410</name>
</gene>
<feature type="signal peptide" evidence="1">
    <location>
        <begin position="1"/>
        <end position="16"/>
    </location>
</feature>
<evidence type="ECO:0000313" key="2">
    <source>
        <dbReference type="EMBL" id="KAL2279538.1"/>
    </source>
</evidence>
<feature type="chain" id="PRO_5047090463" evidence="1">
    <location>
        <begin position="17"/>
        <end position="435"/>
    </location>
</feature>
<protein>
    <submittedName>
        <fullName evidence="2">Uncharacterized protein</fullName>
    </submittedName>
</protein>
<name>A0ABR4EAW3_9PEZI</name>
<accession>A0ABR4EAW3</accession>